<name>A0A1I7KH51_9GAMM</name>
<organism evidence="2 3">
    <name type="scientific">Xenorhabdus koppenhoeferi</name>
    <dbReference type="NCBI Taxonomy" id="351659"/>
    <lineage>
        <taxon>Bacteria</taxon>
        <taxon>Pseudomonadati</taxon>
        <taxon>Pseudomonadota</taxon>
        <taxon>Gammaproteobacteria</taxon>
        <taxon>Enterobacterales</taxon>
        <taxon>Morganellaceae</taxon>
        <taxon>Xenorhabdus</taxon>
    </lineage>
</organism>
<dbReference type="STRING" id="351659.SAMN05421784_1624"/>
<evidence type="ECO:0000313" key="2">
    <source>
        <dbReference type="EMBL" id="SFU96674.1"/>
    </source>
</evidence>
<dbReference type="EMBL" id="FPBJ01000062">
    <property type="protein sequence ID" value="SFU96674.1"/>
    <property type="molecule type" value="Genomic_DNA"/>
</dbReference>
<dbReference type="RefSeq" id="WP_092554279.1">
    <property type="nucleotide sequence ID" value="NZ_CAWRBG010000064.1"/>
</dbReference>
<reference evidence="3" key="1">
    <citation type="submission" date="2016-10" db="EMBL/GenBank/DDBJ databases">
        <authorList>
            <person name="Varghese N."/>
            <person name="Submissions S."/>
        </authorList>
    </citation>
    <scope>NUCLEOTIDE SEQUENCE [LARGE SCALE GENOMIC DNA]</scope>
    <source>
        <strain evidence="3">DSM 18168</strain>
    </source>
</reference>
<dbReference type="Proteomes" id="UP000242496">
    <property type="component" value="Unassembled WGS sequence"/>
</dbReference>
<keyword evidence="1" id="KW-0732">Signal</keyword>
<proteinExistence type="predicted"/>
<sequence>MKVFIKKIHIIGLSLCAICNVAIADIVNTQSTSNITNPINKLNASTNCDNNKGYLVSISTSYKNNKDWLTFTIQDDKGNYNWYWGAFLTNTAAGKSMLTTAIYAASSGQTVSILCDSNNYIKSLWVDPNAL</sequence>
<protein>
    <submittedName>
        <fullName evidence="2">Uncharacterized protein</fullName>
    </submittedName>
</protein>
<dbReference type="AlphaFoldDB" id="A0A1I7KH51"/>
<gene>
    <name evidence="2" type="ORF">SAMN05421784_1624</name>
</gene>
<keyword evidence="3" id="KW-1185">Reference proteome</keyword>
<feature type="signal peptide" evidence="1">
    <location>
        <begin position="1"/>
        <end position="24"/>
    </location>
</feature>
<evidence type="ECO:0000256" key="1">
    <source>
        <dbReference type="SAM" id="SignalP"/>
    </source>
</evidence>
<feature type="chain" id="PRO_5017277305" evidence="1">
    <location>
        <begin position="25"/>
        <end position="131"/>
    </location>
</feature>
<evidence type="ECO:0000313" key="3">
    <source>
        <dbReference type="Proteomes" id="UP000242496"/>
    </source>
</evidence>
<accession>A0A1I7KH51</accession>
<dbReference type="OrthoDB" id="6444171at2"/>